<dbReference type="Pfam" id="PF00485">
    <property type="entry name" value="PRK"/>
    <property type="match status" value="1"/>
</dbReference>
<reference evidence="3" key="1">
    <citation type="submission" date="2016-10" db="EMBL/GenBank/DDBJ databases">
        <authorList>
            <person name="Varghese N."/>
            <person name="Submissions S."/>
        </authorList>
    </citation>
    <scope>NUCLEOTIDE SEQUENCE [LARGE SCALE GENOMIC DNA]</scope>
    <source>
        <strain evidence="3">CGMCC 1.10369</strain>
    </source>
</reference>
<keyword evidence="2" id="KW-0418">Kinase</keyword>
<dbReference type="InterPro" id="IPR006083">
    <property type="entry name" value="PRK/URK"/>
</dbReference>
<name>A0A1H0D6I3_9BACI</name>
<dbReference type="AlphaFoldDB" id="A0A1H0D6I3"/>
<dbReference type="Proteomes" id="UP000198778">
    <property type="component" value="Unassembled WGS sequence"/>
</dbReference>
<dbReference type="EMBL" id="FNIL01000002">
    <property type="protein sequence ID" value="SDN65797.1"/>
    <property type="molecule type" value="Genomic_DNA"/>
</dbReference>
<protein>
    <submittedName>
        <fullName evidence="2">Uridine kinase</fullName>
    </submittedName>
</protein>
<sequence>MNYLNTDPYIINELRKHSQIDYEFHNEKYSSRMTACHPNPHHILSLERDITLIKKDFDFLTIDTPYLRSTLISSDNKISIVEGMSAAFVNPSLYDISIFLYTDGETELERRSRRDVAERGADLEHIKKSHKQRRIQYELFMHPYSESFDIIINNSCAEKDKEIAYPYKNSPQ</sequence>
<keyword evidence="3" id="KW-1185">Reference proteome</keyword>
<gene>
    <name evidence="2" type="ORF">SAMN04488053_102363</name>
</gene>
<evidence type="ECO:0000313" key="2">
    <source>
        <dbReference type="EMBL" id="SDN65797.1"/>
    </source>
</evidence>
<dbReference type="STRING" id="745820.SAMN04488053_102363"/>
<keyword evidence="2" id="KW-0808">Transferase</keyword>
<evidence type="ECO:0000259" key="1">
    <source>
        <dbReference type="Pfam" id="PF00485"/>
    </source>
</evidence>
<evidence type="ECO:0000313" key="3">
    <source>
        <dbReference type="Proteomes" id="UP000198778"/>
    </source>
</evidence>
<accession>A0A1H0D6I3</accession>
<dbReference type="Gene3D" id="3.40.50.300">
    <property type="entry name" value="P-loop containing nucleotide triphosphate hydrolases"/>
    <property type="match status" value="1"/>
</dbReference>
<dbReference type="SUPFAM" id="SSF52540">
    <property type="entry name" value="P-loop containing nucleoside triphosphate hydrolases"/>
    <property type="match status" value="1"/>
</dbReference>
<dbReference type="GO" id="GO:0005524">
    <property type="term" value="F:ATP binding"/>
    <property type="evidence" value="ECO:0007669"/>
    <property type="project" value="InterPro"/>
</dbReference>
<organism evidence="2 3">
    <name type="scientific">Alkalicoccus daliensis</name>
    <dbReference type="NCBI Taxonomy" id="745820"/>
    <lineage>
        <taxon>Bacteria</taxon>
        <taxon>Bacillati</taxon>
        <taxon>Bacillota</taxon>
        <taxon>Bacilli</taxon>
        <taxon>Bacillales</taxon>
        <taxon>Bacillaceae</taxon>
        <taxon>Alkalicoccus</taxon>
    </lineage>
</organism>
<proteinExistence type="predicted"/>
<dbReference type="GO" id="GO:0016301">
    <property type="term" value="F:kinase activity"/>
    <property type="evidence" value="ECO:0007669"/>
    <property type="project" value="UniProtKB-KW"/>
</dbReference>
<feature type="domain" description="Phosphoribulokinase/uridine kinase" evidence="1">
    <location>
        <begin position="72"/>
        <end position="154"/>
    </location>
</feature>
<dbReference type="InterPro" id="IPR027417">
    <property type="entry name" value="P-loop_NTPase"/>
</dbReference>